<evidence type="ECO:0000256" key="1">
    <source>
        <dbReference type="SAM" id="Coils"/>
    </source>
</evidence>
<feature type="compositionally biased region" description="Polar residues" evidence="2">
    <location>
        <begin position="27"/>
        <end position="45"/>
    </location>
</feature>
<feature type="compositionally biased region" description="Basic and acidic residues" evidence="2">
    <location>
        <begin position="14"/>
        <end position="23"/>
    </location>
</feature>
<accession>A0A2I1H5R6</accession>
<dbReference type="OrthoDB" id="2387049at2759"/>
<dbReference type="VEuPathDB" id="FungiDB:FUN_009965"/>
<reference evidence="3 4" key="1">
    <citation type="submission" date="2015-10" db="EMBL/GenBank/DDBJ databases">
        <title>Genome analyses suggest a sexual origin of heterokaryosis in a supposedly ancient asexual fungus.</title>
        <authorList>
            <person name="Ropars J."/>
            <person name="Sedzielewska K."/>
            <person name="Noel J."/>
            <person name="Charron P."/>
            <person name="Farinelli L."/>
            <person name="Marton T."/>
            <person name="Kruger M."/>
            <person name="Pelin A."/>
            <person name="Brachmann A."/>
            <person name="Corradi N."/>
        </authorList>
    </citation>
    <scope>NUCLEOTIDE SEQUENCE [LARGE SCALE GENOMIC DNA]</scope>
    <source>
        <strain evidence="3 4">A4</strain>
    </source>
</reference>
<dbReference type="Proteomes" id="UP000234323">
    <property type="component" value="Unassembled WGS sequence"/>
</dbReference>
<feature type="coiled-coil region" evidence="1">
    <location>
        <begin position="142"/>
        <end position="172"/>
    </location>
</feature>
<proteinExistence type="predicted"/>
<evidence type="ECO:0000256" key="2">
    <source>
        <dbReference type="SAM" id="MobiDB-lite"/>
    </source>
</evidence>
<comment type="caution">
    <text evidence="3">The sequence shown here is derived from an EMBL/GenBank/DDBJ whole genome shotgun (WGS) entry which is preliminary data.</text>
</comment>
<keyword evidence="1" id="KW-0175">Coiled coil</keyword>
<dbReference type="EMBL" id="LLXI01001559">
    <property type="protein sequence ID" value="PKY54218.1"/>
    <property type="molecule type" value="Genomic_DNA"/>
</dbReference>
<keyword evidence="4" id="KW-1185">Reference proteome</keyword>
<dbReference type="VEuPathDB" id="FungiDB:RhiirA1_444764"/>
<feature type="compositionally biased region" description="Basic residues" evidence="2">
    <location>
        <begin position="1"/>
        <end position="13"/>
    </location>
</feature>
<name>A0A2I1H5R6_9GLOM</name>
<evidence type="ECO:0000313" key="4">
    <source>
        <dbReference type="Proteomes" id="UP000234323"/>
    </source>
</evidence>
<gene>
    <name evidence="3" type="ORF">RhiirA4_548107</name>
</gene>
<sequence>MLKRKVKKKKKHSSKESKIRSDGHFLVSNSTSTKISPIGPSSSHQLGHVVNDQNLEKTKTLFTKYDDKENAEEGDDENLEVELFQLTQKLRRRSKTRDKLEKDKEQLRRGYMIIRSEGSLHDGGTAYSSQQEQTVIDLTRTVHQIQADIAIKEQLVSQLERAEQEYTNMKAQ</sequence>
<dbReference type="AlphaFoldDB" id="A0A2I1H5R6"/>
<protein>
    <submittedName>
        <fullName evidence="3">Uncharacterized protein</fullName>
    </submittedName>
</protein>
<organism evidence="3 4">
    <name type="scientific">Rhizophagus irregularis</name>
    <dbReference type="NCBI Taxonomy" id="588596"/>
    <lineage>
        <taxon>Eukaryota</taxon>
        <taxon>Fungi</taxon>
        <taxon>Fungi incertae sedis</taxon>
        <taxon>Mucoromycota</taxon>
        <taxon>Glomeromycotina</taxon>
        <taxon>Glomeromycetes</taxon>
        <taxon>Glomerales</taxon>
        <taxon>Glomeraceae</taxon>
        <taxon>Rhizophagus</taxon>
    </lineage>
</organism>
<evidence type="ECO:0000313" key="3">
    <source>
        <dbReference type="EMBL" id="PKY54218.1"/>
    </source>
</evidence>
<feature type="region of interest" description="Disordered" evidence="2">
    <location>
        <begin position="1"/>
        <end position="52"/>
    </location>
</feature>